<keyword evidence="2" id="KW-0812">Transmembrane</keyword>
<evidence type="ECO:0000256" key="2">
    <source>
        <dbReference type="SAM" id="Phobius"/>
    </source>
</evidence>
<sequence>MPDWLHDLAGLDGPLRLAAALINFVAAVLARRRDRSRRDSGAVVASASRRRERQTGADAGAKAQAPDTQQRTSARDKTVDAPSDPLELA</sequence>
<proteinExistence type="predicted"/>
<keyword evidence="2" id="KW-1133">Transmembrane helix</keyword>
<comment type="caution">
    <text evidence="3">The sequence shown here is derived from an EMBL/GenBank/DDBJ whole genome shotgun (WGS) entry which is preliminary data.</text>
</comment>
<accession>A0ABU8MDK9</accession>
<keyword evidence="4" id="KW-1185">Reference proteome</keyword>
<feature type="region of interest" description="Disordered" evidence="1">
    <location>
        <begin position="33"/>
        <end position="89"/>
    </location>
</feature>
<reference evidence="3 4" key="1">
    <citation type="submission" date="2024-03" db="EMBL/GenBank/DDBJ databases">
        <title>Actinomycetospora sp. OC33-EN07, a novel actinomycete isolated from wild orchid (Aerides multiflora).</title>
        <authorList>
            <person name="Suriyachadkun C."/>
        </authorList>
    </citation>
    <scope>NUCLEOTIDE SEQUENCE [LARGE SCALE GENOMIC DNA]</scope>
    <source>
        <strain evidence="3 4">OC33-EN07</strain>
    </source>
</reference>
<keyword evidence="2" id="KW-0472">Membrane</keyword>
<evidence type="ECO:0000313" key="4">
    <source>
        <dbReference type="Proteomes" id="UP001369736"/>
    </source>
</evidence>
<evidence type="ECO:0000313" key="3">
    <source>
        <dbReference type="EMBL" id="MEJ2865404.1"/>
    </source>
</evidence>
<dbReference type="RefSeq" id="WP_337706775.1">
    <property type="nucleotide sequence ID" value="NZ_JBBEGM010000017.1"/>
</dbReference>
<name>A0ABU8MDK9_9PSEU</name>
<evidence type="ECO:0000256" key="1">
    <source>
        <dbReference type="SAM" id="MobiDB-lite"/>
    </source>
</evidence>
<protein>
    <submittedName>
        <fullName evidence="3">Uncharacterized protein</fullName>
    </submittedName>
</protein>
<feature type="transmembrane region" description="Helical" evidence="2">
    <location>
        <begin position="13"/>
        <end position="30"/>
    </location>
</feature>
<organism evidence="3 4">
    <name type="scientific">Actinomycetospora flava</name>
    <dbReference type="NCBI Taxonomy" id="3129232"/>
    <lineage>
        <taxon>Bacteria</taxon>
        <taxon>Bacillati</taxon>
        <taxon>Actinomycetota</taxon>
        <taxon>Actinomycetes</taxon>
        <taxon>Pseudonocardiales</taxon>
        <taxon>Pseudonocardiaceae</taxon>
        <taxon>Actinomycetospora</taxon>
    </lineage>
</organism>
<gene>
    <name evidence="3" type="ORF">WCD58_29895</name>
</gene>
<dbReference type="EMBL" id="JBBEGM010000017">
    <property type="protein sequence ID" value="MEJ2865404.1"/>
    <property type="molecule type" value="Genomic_DNA"/>
</dbReference>
<dbReference type="Proteomes" id="UP001369736">
    <property type="component" value="Unassembled WGS sequence"/>
</dbReference>